<proteinExistence type="inferred from homology"/>
<sequence length="251" mass="27141">MIKRWNIKAMLVCALLLYLLTLLWNLPAAFVWKRLEGQLPAAVTLHGLTGTLWSGQVARVEVDGVDQGRLSWDWLPSRLLGGQVGLDLLWQPRNGNVNAQLNAGLGSLTLTDIHGTLDAASMAAINNAPFVLRGAWLLDVPQLALEDFESVVAANGRLVWQDAAGGLPQAMPFGHLTATLGNADGWLTLDLQDQGGPLGLMGDARWRPGQPMKLNVQLQARADAEPMLSEGLGLLGRPNPQGWVSWQAQLQ</sequence>
<evidence type="ECO:0000313" key="13">
    <source>
        <dbReference type="EMBL" id="TKA93679.1"/>
    </source>
</evidence>
<dbReference type="GO" id="GO:0015628">
    <property type="term" value="P:protein secretion by the type II secretion system"/>
    <property type="evidence" value="ECO:0007669"/>
    <property type="project" value="InterPro"/>
</dbReference>
<evidence type="ECO:0000256" key="1">
    <source>
        <dbReference type="ARBA" id="ARBA00004533"/>
    </source>
</evidence>
<dbReference type="Proteomes" id="UP000186904">
    <property type="component" value="Unassembled WGS sequence"/>
</dbReference>
<comment type="subcellular location">
    <subcellularLocation>
        <location evidence="1">Cell inner membrane</location>
    </subcellularLocation>
</comment>
<evidence type="ECO:0000256" key="4">
    <source>
        <dbReference type="ARBA" id="ARBA00022448"/>
    </source>
</evidence>
<evidence type="ECO:0000256" key="2">
    <source>
        <dbReference type="ARBA" id="ARBA00007208"/>
    </source>
</evidence>
<evidence type="ECO:0000256" key="6">
    <source>
        <dbReference type="ARBA" id="ARBA00022519"/>
    </source>
</evidence>
<reference evidence="14 15" key="1">
    <citation type="submission" date="2016-10" db="EMBL/GenBank/DDBJ databases">
        <authorList>
            <person name="de Groot N.N."/>
        </authorList>
    </citation>
    <scope>NUCLEOTIDE SEQUENCE [LARGE SCALE GENOMIC DNA]</scope>
    <source>
        <strain evidence="12 14">CGMCC 1.9095</strain>
        <strain evidence="11 15">DSM 22558</strain>
    </source>
</reference>
<dbReference type="Pfam" id="PF01203">
    <property type="entry name" value="T2SSN"/>
    <property type="match status" value="1"/>
</dbReference>
<dbReference type="EMBL" id="SWAV01000001">
    <property type="protein sequence ID" value="TKA93679.1"/>
    <property type="molecule type" value="Genomic_DNA"/>
</dbReference>
<evidence type="ECO:0000313" key="11">
    <source>
        <dbReference type="EMBL" id="SER54275.1"/>
    </source>
</evidence>
<dbReference type="GO" id="GO:0015627">
    <property type="term" value="C:type II protein secretion system complex"/>
    <property type="evidence" value="ECO:0007669"/>
    <property type="project" value="InterPro"/>
</dbReference>
<keyword evidence="9" id="KW-0472">Membrane</keyword>
<keyword evidence="7" id="KW-0812">Transmembrane</keyword>
<dbReference type="AlphaFoldDB" id="A0A031MLH5"/>
<dbReference type="OrthoDB" id="6706905at2"/>
<keyword evidence="8" id="KW-0653">Protein transport</keyword>
<name>A0A031MLH5_9GAMM</name>
<evidence type="ECO:0000256" key="7">
    <source>
        <dbReference type="ARBA" id="ARBA00022692"/>
    </source>
</evidence>
<organism evidence="13 16">
    <name type="scientific">Halopseudomonas bauzanensis</name>
    <dbReference type="NCBI Taxonomy" id="653930"/>
    <lineage>
        <taxon>Bacteria</taxon>
        <taxon>Pseudomonadati</taxon>
        <taxon>Pseudomonadota</taxon>
        <taxon>Gammaproteobacteria</taxon>
        <taxon>Pseudomonadales</taxon>
        <taxon>Pseudomonadaceae</taxon>
        <taxon>Halopseudomonas</taxon>
    </lineage>
</organism>
<protein>
    <recommendedName>
        <fullName evidence="3">Type II secretion system protein N</fullName>
    </recommendedName>
    <alternativeName>
        <fullName evidence="10">General secretion pathway protein N</fullName>
    </alternativeName>
</protein>
<evidence type="ECO:0000256" key="9">
    <source>
        <dbReference type="ARBA" id="ARBA00023136"/>
    </source>
</evidence>
<dbReference type="EMBL" id="FOGN01000001">
    <property type="protein sequence ID" value="SER54275.1"/>
    <property type="molecule type" value="Genomic_DNA"/>
</dbReference>
<dbReference type="InterPro" id="IPR022792">
    <property type="entry name" value="T2SS_protein-GspN"/>
</dbReference>
<dbReference type="EMBL" id="FOUA01000001">
    <property type="protein sequence ID" value="SFL69599.1"/>
    <property type="molecule type" value="Genomic_DNA"/>
</dbReference>
<dbReference type="Proteomes" id="UP000186599">
    <property type="component" value="Unassembled WGS sequence"/>
</dbReference>
<evidence type="ECO:0000313" key="15">
    <source>
        <dbReference type="Proteomes" id="UP000186904"/>
    </source>
</evidence>
<evidence type="ECO:0000313" key="16">
    <source>
        <dbReference type="Proteomes" id="UP000305198"/>
    </source>
</evidence>
<accession>A0A031MLH5</accession>
<dbReference type="GO" id="GO:0005886">
    <property type="term" value="C:plasma membrane"/>
    <property type="evidence" value="ECO:0007669"/>
    <property type="project" value="UniProtKB-SubCell"/>
</dbReference>
<keyword evidence="5" id="KW-1003">Cell membrane</keyword>
<evidence type="ECO:0000313" key="12">
    <source>
        <dbReference type="EMBL" id="SFL69599.1"/>
    </source>
</evidence>
<dbReference type="STRING" id="653930.SAMN05216589_0864"/>
<comment type="similarity">
    <text evidence="2">Belongs to the GSP N family.</text>
</comment>
<keyword evidence="14" id="KW-1185">Reference proteome</keyword>
<dbReference type="RefSeq" id="WP_036988640.1">
    <property type="nucleotide sequence ID" value="NZ_FOGN01000001.1"/>
</dbReference>
<reference evidence="13 16" key="2">
    <citation type="submission" date="2019-04" db="EMBL/GenBank/DDBJ databases">
        <title>Crypto-aerobic microbial life in anoxic (sulfidic) marine sediments.</title>
        <authorList>
            <person name="Bhattacharya S."/>
            <person name="Roy C."/>
            <person name="Mondal N."/>
            <person name="Sarkar J."/>
            <person name="Mandal S."/>
            <person name="Rameez M.J."/>
            <person name="Ghosh W."/>
        </authorList>
    </citation>
    <scope>NUCLEOTIDE SEQUENCE [LARGE SCALE GENOMIC DNA]</scope>
    <source>
        <strain evidence="13 16">SBBB</strain>
    </source>
</reference>
<keyword evidence="6" id="KW-0997">Cell inner membrane</keyword>
<evidence type="ECO:0000256" key="8">
    <source>
        <dbReference type="ARBA" id="ARBA00022927"/>
    </source>
</evidence>
<evidence type="ECO:0000313" key="14">
    <source>
        <dbReference type="Proteomes" id="UP000186599"/>
    </source>
</evidence>
<evidence type="ECO:0000256" key="5">
    <source>
        <dbReference type="ARBA" id="ARBA00022475"/>
    </source>
</evidence>
<evidence type="ECO:0000256" key="10">
    <source>
        <dbReference type="ARBA" id="ARBA00030772"/>
    </source>
</evidence>
<evidence type="ECO:0000256" key="3">
    <source>
        <dbReference type="ARBA" id="ARBA00021563"/>
    </source>
</evidence>
<dbReference type="Proteomes" id="UP000305198">
    <property type="component" value="Unassembled WGS sequence"/>
</dbReference>
<gene>
    <name evidence="13" type="ORF">FA869_05905</name>
    <name evidence="12" type="ORF">SAMN04487855_0761</name>
    <name evidence="11" type="ORF">SAMN05216589_0864</name>
</gene>
<keyword evidence="4" id="KW-0813">Transport</keyword>